<evidence type="ECO:0000313" key="2">
    <source>
        <dbReference type="Proteomes" id="UP000709672"/>
    </source>
</evidence>
<dbReference type="EMBL" id="JACPHQ010000013">
    <property type="protein sequence ID" value="MBI2465796.1"/>
    <property type="molecule type" value="Genomic_DNA"/>
</dbReference>
<protein>
    <submittedName>
        <fullName evidence="1">Uncharacterized protein</fullName>
    </submittedName>
</protein>
<evidence type="ECO:0000313" key="1">
    <source>
        <dbReference type="EMBL" id="MBI2465796.1"/>
    </source>
</evidence>
<reference evidence="1" key="1">
    <citation type="submission" date="2020-07" db="EMBL/GenBank/DDBJ databases">
        <title>Huge and variable diversity of episymbiotic CPR bacteria and DPANN archaea in groundwater ecosystems.</title>
        <authorList>
            <person name="He C.Y."/>
            <person name="Keren R."/>
            <person name="Whittaker M."/>
            <person name="Farag I.F."/>
            <person name="Doudna J."/>
            <person name="Cate J.H.D."/>
            <person name="Banfield J.F."/>
        </authorList>
    </citation>
    <scope>NUCLEOTIDE SEQUENCE</scope>
    <source>
        <strain evidence="1">NC_groundwater_418_Ag_B-0.1um_45_10</strain>
    </source>
</reference>
<comment type="caution">
    <text evidence="1">The sequence shown here is derived from an EMBL/GenBank/DDBJ whole genome shotgun (WGS) entry which is preliminary data.</text>
</comment>
<gene>
    <name evidence="1" type="ORF">HYV66_01025</name>
</gene>
<dbReference type="Proteomes" id="UP000709672">
    <property type="component" value="Unassembled WGS sequence"/>
</dbReference>
<sequence length="96" mass="10598">MAKSKRGKHTSVRGIFQRSVEWLEGLEGVRKVILGSHKPCHHSLAAGVLVFTQNIKAGIKIRGYTDVGVMDIFLILESPGCREPIKQTIGRKFPAT</sequence>
<name>A0A932DS39_9BACT</name>
<organism evidence="1 2">
    <name type="scientific">Candidatus Sungiibacteriota bacterium</name>
    <dbReference type="NCBI Taxonomy" id="2750080"/>
    <lineage>
        <taxon>Bacteria</taxon>
        <taxon>Candidatus Sungiibacteriota</taxon>
    </lineage>
</organism>
<accession>A0A932DS39</accession>
<proteinExistence type="predicted"/>
<dbReference type="AlphaFoldDB" id="A0A932DS39"/>